<dbReference type="InterPro" id="IPR023220">
    <property type="entry name" value="T4SS_VirB5-domain"/>
</dbReference>
<evidence type="ECO:0000256" key="1">
    <source>
        <dbReference type="SAM" id="Coils"/>
    </source>
</evidence>
<feature type="coiled-coil region" evidence="1">
    <location>
        <begin position="160"/>
        <end position="194"/>
    </location>
</feature>
<sequence>MKKTQLKTVVSAILATSLMMSAPAVTWASGIPTADVAAVGEAIKNGMMLKEQIDNQIEQIQKLKEQVQALSGLRDVGNIGKDVFKNADIPKELRNLYKQAGVNAGKGSAKNYKTTASTNQSLLSKQLENLSGFLEKNHERVKEINRLTNLAKNAADLKAAADLRNQISSYTAQLQNQQIEIENTERLYRMQKEVEQQQYHDMQACYTKYAAKGDYSACQK</sequence>
<accession>A0ABS1BSP8</accession>
<dbReference type="Gene3D" id="1.20.58.430">
    <property type="entry name" value="Type IV secretion system, VirB5-domain"/>
    <property type="match status" value="1"/>
</dbReference>
<dbReference type="Pfam" id="PF07996">
    <property type="entry name" value="T4SS"/>
    <property type="match status" value="1"/>
</dbReference>
<dbReference type="SUPFAM" id="SSF101082">
    <property type="entry name" value="Typo IV secretion system protein TraC"/>
    <property type="match status" value="1"/>
</dbReference>
<dbReference type="RefSeq" id="WP_200522069.1">
    <property type="nucleotide sequence ID" value="NZ_JAEHNZ010000002.1"/>
</dbReference>
<reference evidence="3 4" key="1">
    <citation type="journal article" date="2021" name="Pathogens">
        <title>Isolation and Characterization of Kingella bonacorsii sp. nov., A Novel Kingella Species Detected in a Stable Periodontitis Subject.</title>
        <authorList>
            <person name="Antezack A."/>
            <person name="Boxberger M."/>
            <person name="Rolland C."/>
            <person name="Monnet-Corti V."/>
            <person name="La Scola B."/>
        </authorList>
    </citation>
    <scope>NUCLEOTIDE SEQUENCE [LARGE SCALE GENOMIC DNA]</scope>
    <source>
        <strain evidence="3 4">Marseille-Q4569</strain>
    </source>
</reference>
<keyword evidence="2" id="KW-0732">Signal</keyword>
<dbReference type="EMBL" id="JAEHNZ010000002">
    <property type="protein sequence ID" value="MBK0395937.1"/>
    <property type="molecule type" value="Genomic_DNA"/>
</dbReference>
<dbReference type="InterPro" id="IPR014158">
    <property type="entry name" value="T4SS_VirB5"/>
</dbReference>
<feature type="signal peptide" evidence="2">
    <location>
        <begin position="1"/>
        <end position="28"/>
    </location>
</feature>
<keyword evidence="4" id="KW-1185">Reference proteome</keyword>
<organism evidence="3 4">
    <name type="scientific">Kingella bonacorsii</name>
    <dbReference type="NCBI Taxonomy" id="2796361"/>
    <lineage>
        <taxon>Bacteria</taxon>
        <taxon>Pseudomonadati</taxon>
        <taxon>Pseudomonadota</taxon>
        <taxon>Betaproteobacteria</taxon>
        <taxon>Neisseriales</taxon>
        <taxon>Neisseriaceae</taxon>
        <taxon>Kingella</taxon>
    </lineage>
</organism>
<evidence type="ECO:0000313" key="3">
    <source>
        <dbReference type="EMBL" id="MBK0395937.1"/>
    </source>
</evidence>
<evidence type="ECO:0000313" key="4">
    <source>
        <dbReference type="Proteomes" id="UP000614058"/>
    </source>
</evidence>
<evidence type="ECO:0000256" key="2">
    <source>
        <dbReference type="SAM" id="SignalP"/>
    </source>
</evidence>
<name>A0ABS1BSP8_9NEIS</name>
<keyword evidence="1" id="KW-0175">Coiled coil</keyword>
<dbReference type="Proteomes" id="UP000614058">
    <property type="component" value="Unassembled WGS sequence"/>
</dbReference>
<gene>
    <name evidence="3" type="ORF">JDW22_04900</name>
</gene>
<feature type="coiled-coil region" evidence="1">
    <location>
        <begin position="46"/>
        <end position="73"/>
    </location>
</feature>
<proteinExistence type="predicted"/>
<evidence type="ECO:0008006" key="5">
    <source>
        <dbReference type="Google" id="ProtNLM"/>
    </source>
</evidence>
<protein>
    <recommendedName>
        <fullName evidence="5">P-type DNA transfer protein VirB5</fullName>
    </recommendedName>
</protein>
<feature type="chain" id="PRO_5046776985" description="P-type DNA transfer protein VirB5" evidence="2">
    <location>
        <begin position="29"/>
        <end position="220"/>
    </location>
</feature>
<comment type="caution">
    <text evidence="3">The sequence shown here is derived from an EMBL/GenBank/DDBJ whole genome shotgun (WGS) entry which is preliminary data.</text>
</comment>